<dbReference type="Proteomes" id="UP000187404">
    <property type="component" value="Unassembled WGS sequence"/>
</dbReference>
<reference evidence="1 2" key="1">
    <citation type="journal article" date="2016" name="Appl. Environ. Microbiol.">
        <title>Function and Phylogeny of Bacterial Butyryl Coenzyme A:Acetate Transferases and Their Diversity in the Proximal Colon of Swine.</title>
        <authorList>
            <person name="Trachsel J."/>
            <person name="Bayles D.O."/>
            <person name="Looft T."/>
            <person name="Levine U.Y."/>
            <person name="Allen H.K."/>
        </authorList>
    </citation>
    <scope>NUCLEOTIDE SEQUENCE [LARGE SCALE GENOMIC DNA]</scope>
    <source>
        <strain evidence="1 2">68-3-10</strain>
    </source>
</reference>
<dbReference type="PANTHER" id="PTHR34472:SF1">
    <property type="entry name" value="SULFUR CARRIER PROTEIN THIS"/>
    <property type="match status" value="1"/>
</dbReference>
<dbReference type="AlphaFoldDB" id="A0A1Q9JHB0"/>
<dbReference type="InterPro" id="IPR010035">
    <property type="entry name" value="Thi_S"/>
</dbReference>
<dbReference type="InterPro" id="IPR016155">
    <property type="entry name" value="Mopterin_synth/thiamin_S_b"/>
</dbReference>
<sequence length="64" mass="6873">MVKINGKNADAAGKTVEEYIESAGYQKSRIVVELNQAVLPKAEYECTRIKDGDVIEIVGFVGGG</sequence>
<protein>
    <submittedName>
        <fullName evidence="1">Thiamine biosynthesis protein ThiS</fullName>
    </submittedName>
</protein>
<comment type="caution">
    <text evidence="1">The sequence shown here is derived from an EMBL/GenBank/DDBJ whole genome shotgun (WGS) entry which is preliminary data.</text>
</comment>
<name>A0A1Q9JHB0_9FIRM</name>
<evidence type="ECO:0000313" key="2">
    <source>
        <dbReference type="Proteomes" id="UP000187404"/>
    </source>
</evidence>
<keyword evidence="2" id="KW-1185">Reference proteome</keyword>
<dbReference type="CDD" id="cd00565">
    <property type="entry name" value="Ubl_ThiS"/>
    <property type="match status" value="1"/>
</dbReference>
<gene>
    <name evidence="1" type="ORF">BHK98_05655</name>
</gene>
<dbReference type="EMBL" id="MJIE01000001">
    <property type="protein sequence ID" value="OLR55593.1"/>
    <property type="molecule type" value="Genomic_DNA"/>
</dbReference>
<dbReference type="SUPFAM" id="SSF54285">
    <property type="entry name" value="MoaD/ThiS"/>
    <property type="match status" value="1"/>
</dbReference>
<dbReference type="PANTHER" id="PTHR34472">
    <property type="entry name" value="SULFUR CARRIER PROTEIN THIS"/>
    <property type="match status" value="1"/>
</dbReference>
<accession>A0A1Q9JHB0</accession>
<proteinExistence type="predicted"/>
<dbReference type="Pfam" id="PF02597">
    <property type="entry name" value="ThiS"/>
    <property type="match status" value="1"/>
</dbReference>
<dbReference type="GeneID" id="303114890"/>
<evidence type="ECO:0000313" key="1">
    <source>
        <dbReference type="EMBL" id="OLR55593.1"/>
    </source>
</evidence>
<dbReference type="InterPro" id="IPR012675">
    <property type="entry name" value="Beta-grasp_dom_sf"/>
</dbReference>
<dbReference type="STRING" id="1261640.BHK98_05655"/>
<dbReference type="Gene3D" id="3.10.20.30">
    <property type="match status" value="1"/>
</dbReference>
<dbReference type="InterPro" id="IPR003749">
    <property type="entry name" value="ThiS/MoaD-like"/>
</dbReference>
<dbReference type="RefSeq" id="WP_075712585.1">
    <property type="nucleotide sequence ID" value="NZ_MJIE01000001.1"/>
</dbReference>
<dbReference type="OrthoDB" id="9798559at2"/>
<organism evidence="1 2">
    <name type="scientific">Hornefia porci</name>
    <dbReference type="NCBI Taxonomy" id="2652292"/>
    <lineage>
        <taxon>Bacteria</taxon>
        <taxon>Bacillati</taxon>
        <taxon>Bacillota</taxon>
        <taxon>Clostridia</taxon>
        <taxon>Peptostreptococcales</taxon>
        <taxon>Anaerovoracaceae</taxon>
        <taxon>Hornefia</taxon>
    </lineage>
</organism>
<dbReference type="NCBIfam" id="TIGR01683">
    <property type="entry name" value="thiS"/>
    <property type="match status" value="1"/>
</dbReference>